<evidence type="ECO:0000313" key="5">
    <source>
        <dbReference type="EMBL" id="MBC2177525.1"/>
    </source>
</evidence>
<gene>
    <name evidence="1" type="ORF">EP57_15755</name>
    <name evidence="2" type="ORF">HB759_10755</name>
    <name evidence="3" type="ORF">HCA46_14180</name>
    <name evidence="6" type="ORF">HCB25_09600</name>
    <name evidence="4" type="ORF">HCB26_13215</name>
    <name evidence="5" type="ORF">HCB27_12905</name>
</gene>
<evidence type="ECO:0000313" key="8">
    <source>
        <dbReference type="Proteomes" id="UP000519573"/>
    </source>
</evidence>
<dbReference type="GO" id="GO:0006598">
    <property type="term" value="P:polyamine catabolic process"/>
    <property type="evidence" value="ECO:0007669"/>
    <property type="project" value="TreeGrafter"/>
</dbReference>
<dbReference type="Proteomes" id="UP000550367">
    <property type="component" value="Unassembled WGS sequence"/>
</dbReference>
<organism evidence="1 7">
    <name type="scientific">Listeria booriae</name>
    <dbReference type="NCBI Taxonomy" id="1552123"/>
    <lineage>
        <taxon>Bacteria</taxon>
        <taxon>Bacillati</taxon>
        <taxon>Bacillota</taxon>
        <taxon>Bacilli</taxon>
        <taxon>Bacillales</taxon>
        <taxon>Listeriaceae</taxon>
        <taxon>Listeria</taxon>
    </lineage>
</organism>
<dbReference type="AlphaFoldDB" id="A0A099W1W8"/>
<name>A0A099W1W8_9LIST</name>
<dbReference type="Pfam" id="PF07722">
    <property type="entry name" value="Peptidase_C26"/>
    <property type="match status" value="1"/>
</dbReference>
<dbReference type="PROSITE" id="PS51273">
    <property type="entry name" value="GATASE_TYPE_1"/>
    <property type="match status" value="1"/>
</dbReference>
<evidence type="ECO:0000313" key="12">
    <source>
        <dbReference type="Proteomes" id="UP000550367"/>
    </source>
</evidence>
<dbReference type="Proteomes" id="UP000547643">
    <property type="component" value="Unassembled WGS sequence"/>
</dbReference>
<dbReference type="GO" id="GO:0005829">
    <property type="term" value="C:cytosol"/>
    <property type="evidence" value="ECO:0007669"/>
    <property type="project" value="TreeGrafter"/>
</dbReference>
<protein>
    <submittedName>
        <fullName evidence="2">Gamma-glutamyl-gamma-aminobutyrate hydrolase family protein</fullName>
    </submittedName>
</protein>
<evidence type="ECO:0000313" key="1">
    <source>
        <dbReference type="EMBL" id="KGL38010.1"/>
    </source>
</evidence>
<dbReference type="Gene3D" id="3.40.50.880">
    <property type="match status" value="1"/>
</dbReference>
<dbReference type="Proteomes" id="UP000029844">
    <property type="component" value="Unassembled WGS sequence"/>
</dbReference>
<dbReference type="eggNOG" id="COG2071">
    <property type="taxonomic scope" value="Bacteria"/>
</dbReference>
<dbReference type="GeneID" id="58718786"/>
<proteinExistence type="predicted"/>
<dbReference type="EMBL" id="JAARYD010000006">
    <property type="protein sequence ID" value="MBC2177525.1"/>
    <property type="molecule type" value="Genomic_DNA"/>
</dbReference>
<dbReference type="EMBL" id="JAARYH010000005">
    <property type="protein sequence ID" value="MBC2167535.1"/>
    <property type="molecule type" value="Genomic_DNA"/>
</dbReference>
<reference evidence="1 7" key="1">
    <citation type="submission" date="2014-05" db="EMBL/GenBank/DDBJ databases">
        <title>Novel Listeriaceae from food processing environments.</title>
        <authorList>
            <person name="den Bakker H.C."/>
        </authorList>
    </citation>
    <scope>NUCLEOTIDE SEQUENCE [LARGE SCALE GENOMIC DNA]</scope>
    <source>
        <strain evidence="1 7">FSL A5-0281</strain>
    </source>
</reference>
<accession>A0A099W1W8</accession>
<reference evidence="8 9" key="2">
    <citation type="submission" date="2020-03" db="EMBL/GenBank/DDBJ databases">
        <title>Soil Listeria distribution.</title>
        <authorList>
            <person name="Liao J."/>
            <person name="Wiedmann M."/>
        </authorList>
    </citation>
    <scope>NUCLEOTIDE SEQUENCE [LARGE SCALE GENOMIC DNA]</scope>
    <source>
        <strain evidence="6 12">FSL L7-0153</strain>
        <strain evidence="4 8">FSL L7-0245</strain>
        <strain evidence="5 10">FSL L7-0259</strain>
        <strain evidence="3 11">FSL L7-1017</strain>
        <strain evidence="2 9">FSL L7-1833</strain>
    </source>
</reference>
<evidence type="ECO:0000313" key="2">
    <source>
        <dbReference type="EMBL" id="MBC1332412.1"/>
    </source>
</evidence>
<dbReference type="OrthoDB" id="9813383at2"/>
<evidence type="ECO:0000313" key="3">
    <source>
        <dbReference type="EMBL" id="MBC1779991.1"/>
    </source>
</evidence>
<evidence type="ECO:0000313" key="11">
    <source>
        <dbReference type="Proteomes" id="UP000547643"/>
    </source>
</evidence>
<sequence>MTAIIGISAAQLSEQVPNTISRNGTFVGGDYISVVAKSGAAPFVIPVTDANLVTTFVNQIDGLILSGGQDVSPSLYGSEPTDKLGHTSHARDIFELALLQEALAQKKPVLAICRGAQLLNIALGGTLHQDTSYMERANLSHMQEETATTATHPVQITETSRLFKMLGNTAQVNSFHHQAIDVLGAGLHVSATAPDGVIEAIEKPGAPFVIGVQWHPELIAETDIGMQRLFQEFIKSAEHSAIKQFYNAAPINFKKRATLR</sequence>
<dbReference type="EMBL" id="JNFA01000030">
    <property type="protein sequence ID" value="KGL38010.1"/>
    <property type="molecule type" value="Genomic_DNA"/>
</dbReference>
<dbReference type="STRING" id="1552123.EP57_15755"/>
<dbReference type="Proteomes" id="UP000519573">
    <property type="component" value="Unassembled WGS sequence"/>
</dbReference>
<dbReference type="SUPFAM" id="SSF52317">
    <property type="entry name" value="Class I glutamine amidotransferase-like"/>
    <property type="match status" value="1"/>
</dbReference>
<dbReference type="GO" id="GO:0033969">
    <property type="term" value="F:gamma-glutamyl-gamma-aminobutyrate hydrolase activity"/>
    <property type="evidence" value="ECO:0007669"/>
    <property type="project" value="TreeGrafter"/>
</dbReference>
<dbReference type="CDD" id="cd01745">
    <property type="entry name" value="GATase1_2"/>
    <property type="match status" value="1"/>
</dbReference>
<dbReference type="InterPro" id="IPR029062">
    <property type="entry name" value="Class_I_gatase-like"/>
</dbReference>
<comment type="caution">
    <text evidence="1">The sequence shown here is derived from an EMBL/GenBank/DDBJ whole genome shotgun (WGS) entry which is preliminary data.</text>
</comment>
<dbReference type="EMBL" id="JAAROL010000004">
    <property type="protein sequence ID" value="MBC1332412.1"/>
    <property type="molecule type" value="Genomic_DNA"/>
</dbReference>
<dbReference type="EMBL" id="JAARYY010000005">
    <property type="protein sequence ID" value="MBC2244317.1"/>
    <property type="molecule type" value="Genomic_DNA"/>
</dbReference>
<dbReference type="RefSeq" id="WP_052167717.1">
    <property type="nucleotide sequence ID" value="NZ_CBCSHQ010000011.1"/>
</dbReference>
<keyword evidence="2" id="KW-0378">Hydrolase</keyword>
<dbReference type="FunFam" id="3.40.50.880:FF:000030">
    <property type="entry name" value="Gamma-glutamyl-gamma-aminobutyrate hydrolase PuuD"/>
    <property type="match status" value="1"/>
</dbReference>
<evidence type="ECO:0000313" key="9">
    <source>
        <dbReference type="Proteomes" id="UP000532866"/>
    </source>
</evidence>
<evidence type="ECO:0000313" key="7">
    <source>
        <dbReference type="Proteomes" id="UP000029844"/>
    </source>
</evidence>
<keyword evidence="7" id="KW-1185">Reference proteome</keyword>
<dbReference type="PANTHER" id="PTHR43235:SF1">
    <property type="entry name" value="GLUTAMINE AMIDOTRANSFERASE PB2B2.05-RELATED"/>
    <property type="match status" value="1"/>
</dbReference>
<dbReference type="InterPro" id="IPR011697">
    <property type="entry name" value="Peptidase_C26"/>
</dbReference>
<evidence type="ECO:0000313" key="4">
    <source>
        <dbReference type="EMBL" id="MBC2167535.1"/>
    </source>
</evidence>
<dbReference type="EMBL" id="JAARUV010000005">
    <property type="protein sequence ID" value="MBC1779991.1"/>
    <property type="molecule type" value="Genomic_DNA"/>
</dbReference>
<evidence type="ECO:0000313" key="10">
    <source>
        <dbReference type="Proteomes" id="UP000541735"/>
    </source>
</evidence>
<dbReference type="Proteomes" id="UP000532866">
    <property type="component" value="Unassembled WGS sequence"/>
</dbReference>
<dbReference type="PANTHER" id="PTHR43235">
    <property type="entry name" value="GLUTAMINE AMIDOTRANSFERASE PB2B2.05-RELATED"/>
    <property type="match status" value="1"/>
</dbReference>
<dbReference type="Proteomes" id="UP000541735">
    <property type="component" value="Unassembled WGS sequence"/>
</dbReference>
<evidence type="ECO:0000313" key="6">
    <source>
        <dbReference type="EMBL" id="MBC2244317.1"/>
    </source>
</evidence>
<dbReference type="InterPro" id="IPR044668">
    <property type="entry name" value="PuuD-like"/>
</dbReference>